<dbReference type="Pfam" id="PF02826">
    <property type="entry name" value="2-Hacid_dh_C"/>
    <property type="match status" value="1"/>
</dbReference>
<evidence type="ECO:0000256" key="4">
    <source>
        <dbReference type="RuleBase" id="RU003719"/>
    </source>
</evidence>
<keyword evidence="2 4" id="KW-0560">Oxidoreductase</keyword>
<comment type="similarity">
    <text evidence="1 4">Belongs to the D-isomer specific 2-hydroxyacid dehydrogenase family.</text>
</comment>
<evidence type="ECO:0000259" key="6">
    <source>
        <dbReference type="Pfam" id="PF02826"/>
    </source>
</evidence>
<sequence length="318" mass="35221">MHKIVFLDKSAVAPKIHLPTPDFPHQWVEYDFTDSHELVERARDATVVVTCGAPVRAAELAQLPQLKMVCVAMTGTDHVDVDYCRAHDILVCNVPAYSPATVAEHALGLLLALRRQILSYHNLLKSDQWYGEDWFTKVFLDHEVNDIHSSRIGIVGTGMIGRAMGKMAAGIGMDVVYYNRGKKISDLPLVSFDELLETCDAISLHCPLNDSTRDLFTLTEFKRMKQGAVIINAARGGIINEPDLAEALRTGVLTGAAIDVVERDPITPEEPLLQLMDLPNFIMTPHVAWSSLQAMQGLMDRAIENLNQWNKGAPTNLV</sequence>
<protein>
    <submittedName>
        <fullName evidence="7">Glycerate dehydrogenase</fullName>
    </submittedName>
</protein>
<evidence type="ECO:0000256" key="1">
    <source>
        <dbReference type="ARBA" id="ARBA00005854"/>
    </source>
</evidence>
<feature type="domain" description="D-isomer specific 2-hydroxyacid dehydrogenase catalytic" evidence="5">
    <location>
        <begin position="30"/>
        <end position="316"/>
    </location>
</feature>
<accession>A0A4R8FGV1</accession>
<dbReference type="AlphaFoldDB" id="A0A4R8FGV1"/>
<dbReference type="PANTHER" id="PTHR43761">
    <property type="entry name" value="D-ISOMER SPECIFIC 2-HYDROXYACID DEHYDROGENASE FAMILY PROTEIN (AFU_ORTHOLOGUE AFUA_1G13630)"/>
    <property type="match status" value="1"/>
</dbReference>
<evidence type="ECO:0000256" key="2">
    <source>
        <dbReference type="ARBA" id="ARBA00023002"/>
    </source>
</evidence>
<dbReference type="Gene3D" id="3.40.50.720">
    <property type="entry name" value="NAD(P)-binding Rossmann-like Domain"/>
    <property type="match status" value="2"/>
</dbReference>
<dbReference type="InterPro" id="IPR006140">
    <property type="entry name" value="D-isomer_DH_NAD-bd"/>
</dbReference>
<evidence type="ECO:0000256" key="3">
    <source>
        <dbReference type="ARBA" id="ARBA00023027"/>
    </source>
</evidence>
<dbReference type="EMBL" id="SOEC01000027">
    <property type="protein sequence ID" value="TDX22845.1"/>
    <property type="molecule type" value="Genomic_DNA"/>
</dbReference>
<evidence type="ECO:0000313" key="7">
    <source>
        <dbReference type="EMBL" id="TDX22845.1"/>
    </source>
</evidence>
<dbReference type="InterPro" id="IPR050418">
    <property type="entry name" value="D-iso_2-hydroxyacid_DH_PdxB"/>
</dbReference>
<reference evidence="7 8" key="1">
    <citation type="submission" date="2019-03" db="EMBL/GenBank/DDBJ databases">
        <title>Freshwater and sediment microbial communities from various areas in North America, analyzing microbe dynamics in response to fracking.</title>
        <authorList>
            <person name="Lamendella R."/>
        </authorList>
    </citation>
    <scope>NUCLEOTIDE SEQUENCE [LARGE SCALE GENOMIC DNA]</scope>
    <source>
        <strain evidence="7 8">6_TX</strain>
    </source>
</reference>
<keyword evidence="3" id="KW-0520">NAD</keyword>
<dbReference type="OrthoDB" id="9805416at2"/>
<feature type="domain" description="D-isomer specific 2-hydroxyacid dehydrogenase NAD-binding" evidence="6">
    <location>
        <begin position="107"/>
        <end position="288"/>
    </location>
</feature>
<dbReference type="InterPro" id="IPR036291">
    <property type="entry name" value="NAD(P)-bd_dom_sf"/>
</dbReference>
<evidence type="ECO:0000313" key="8">
    <source>
        <dbReference type="Proteomes" id="UP000294489"/>
    </source>
</evidence>
<proteinExistence type="inferred from homology"/>
<organism evidence="7 8">
    <name type="scientific">Modicisalibacter xianhensis</name>
    <dbReference type="NCBI Taxonomy" id="442341"/>
    <lineage>
        <taxon>Bacteria</taxon>
        <taxon>Pseudomonadati</taxon>
        <taxon>Pseudomonadota</taxon>
        <taxon>Gammaproteobacteria</taxon>
        <taxon>Oceanospirillales</taxon>
        <taxon>Halomonadaceae</taxon>
        <taxon>Modicisalibacter</taxon>
    </lineage>
</organism>
<dbReference type="InterPro" id="IPR006139">
    <property type="entry name" value="D-isomer_2_OHA_DH_cat_dom"/>
</dbReference>
<dbReference type="PANTHER" id="PTHR43761:SF1">
    <property type="entry name" value="D-ISOMER SPECIFIC 2-HYDROXYACID DEHYDROGENASE CATALYTIC DOMAIN-CONTAINING PROTEIN-RELATED"/>
    <property type="match status" value="1"/>
</dbReference>
<dbReference type="RefSeq" id="WP_134020928.1">
    <property type="nucleotide sequence ID" value="NZ_SOEC01000027.1"/>
</dbReference>
<dbReference type="SUPFAM" id="SSF52283">
    <property type="entry name" value="Formate/glycerate dehydrogenase catalytic domain-like"/>
    <property type="match status" value="1"/>
</dbReference>
<evidence type="ECO:0000259" key="5">
    <source>
        <dbReference type="Pfam" id="PF00389"/>
    </source>
</evidence>
<dbReference type="Pfam" id="PF00389">
    <property type="entry name" value="2-Hacid_dh"/>
    <property type="match status" value="1"/>
</dbReference>
<dbReference type="GO" id="GO:0016616">
    <property type="term" value="F:oxidoreductase activity, acting on the CH-OH group of donors, NAD or NADP as acceptor"/>
    <property type="evidence" value="ECO:0007669"/>
    <property type="project" value="InterPro"/>
</dbReference>
<dbReference type="Proteomes" id="UP000294489">
    <property type="component" value="Unassembled WGS sequence"/>
</dbReference>
<name>A0A4R8FGV1_9GAMM</name>
<gene>
    <name evidence="7" type="ORF">DFO67_12714</name>
</gene>
<dbReference type="PROSITE" id="PS00671">
    <property type="entry name" value="D_2_HYDROXYACID_DH_3"/>
    <property type="match status" value="1"/>
</dbReference>
<dbReference type="SUPFAM" id="SSF51735">
    <property type="entry name" value="NAD(P)-binding Rossmann-fold domains"/>
    <property type="match status" value="1"/>
</dbReference>
<dbReference type="GO" id="GO:0051287">
    <property type="term" value="F:NAD binding"/>
    <property type="evidence" value="ECO:0007669"/>
    <property type="project" value="InterPro"/>
</dbReference>
<dbReference type="InterPro" id="IPR029753">
    <property type="entry name" value="D-isomer_DH_CS"/>
</dbReference>
<comment type="caution">
    <text evidence="7">The sequence shown here is derived from an EMBL/GenBank/DDBJ whole genome shotgun (WGS) entry which is preliminary data.</text>
</comment>